<dbReference type="EMBL" id="LT934112">
    <property type="protein sequence ID" value="VAH20849.1"/>
    <property type="molecule type" value="Genomic_DNA"/>
</dbReference>
<dbReference type="Proteomes" id="UP000324705">
    <property type="component" value="Chromosome 1B"/>
</dbReference>
<organism evidence="1 2">
    <name type="scientific">Triticum turgidum subsp. durum</name>
    <name type="common">Durum wheat</name>
    <name type="synonym">Triticum durum</name>
    <dbReference type="NCBI Taxonomy" id="4567"/>
    <lineage>
        <taxon>Eukaryota</taxon>
        <taxon>Viridiplantae</taxon>
        <taxon>Streptophyta</taxon>
        <taxon>Embryophyta</taxon>
        <taxon>Tracheophyta</taxon>
        <taxon>Spermatophyta</taxon>
        <taxon>Magnoliopsida</taxon>
        <taxon>Liliopsida</taxon>
        <taxon>Poales</taxon>
        <taxon>Poaceae</taxon>
        <taxon>BOP clade</taxon>
        <taxon>Pooideae</taxon>
        <taxon>Triticodae</taxon>
        <taxon>Triticeae</taxon>
        <taxon>Triticinae</taxon>
        <taxon>Triticum</taxon>
    </lineage>
</organism>
<name>A0A9R0R0Y2_TRITD</name>
<gene>
    <name evidence="1" type="ORF">TRITD_1Bv1G179730</name>
</gene>
<dbReference type="PANTHER" id="PTHR33377:SF91">
    <property type="entry name" value="RX N-TERMINAL DOMAIN-CONTAINING PROTEIN"/>
    <property type="match status" value="1"/>
</dbReference>
<evidence type="ECO:0000313" key="1">
    <source>
        <dbReference type="EMBL" id="VAH20849.1"/>
    </source>
</evidence>
<proteinExistence type="predicted"/>
<dbReference type="OMA" id="FVHFATN"/>
<reference evidence="1 2" key="1">
    <citation type="submission" date="2017-09" db="EMBL/GenBank/DDBJ databases">
        <authorList>
            <consortium name="International Durum Wheat Genome Sequencing Consortium (IDWGSC)"/>
            <person name="Milanesi L."/>
        </authorList>
    </citation>
    <scope>NUCLEOTIDE SEQUENCE [LARGE SCALE GENOMIC DNA]</scope>
    <source>
        <strain evidence="2">cv. Svevo</strain>
    </source>
</reference>
<dbReference type="AlphaFoldDB" id="A0A9R0R0Y2"/>
<protein>
    <recommendedName>
        <fullName evidence="3">NB-ARC domain-containing protein</fullName>
    </recommendedName>
</protein>
<accession>A0A9R0R0Y2</accession>
<dbReference type="Gramene" id="TRITD1Bv1G179730.1">
    <property type="protein sequence ID" value="TRITD1Bv1G179730.1"/>
    <property type="gene ID" value="TRITD1Bv1G179730"/>
</dbReference>
<evidence type="ECO:0008006" key="3">
    <source>
        <dbReference type="Google" id="ProtNLM"/>
    </source>
</evidence>
<keyword evidence="2" id="KW-1185">Reference proteome</keyword>
<evidence type="ECO:0000313" key="2">
    <source>
        <dbReference type="Proteomes" id="UP000324705"/>
    </source>
</evidence>
<sequence length="315" mass="34857">MLQHGHPGGVPAVLPIIGAPVVGKRTLVAHVCKDERVQSHFSSILHLNGDSLGRIAEHGSLMSGSILVVVELVSDVHEEDWGKFCSAVATSMDNGSKVIIISRLKNSERLGTVEPIFLKTLSYEEFSYLFKTLAFGSANPAQHPRLARIADELAREFQSEWSIGTANPFADIMRRNLSVHFWLCILSGLRRVVERNLSLFGEHPKLLARRRRQIDVTDLVLHPMDSPLRVVASCTSCSSHTEVTVERELLPWVRFADLVMYPGVRPQGDFNVVVWESRLPPYTLFVHFTTSGNGAPGAAEQSTPLSGRKRAAVHL</sequence>
<dbReference type="PANTHER" id="PTHR33377">
    <property type="entry name" value="OS10G0134700 PROTEIN-RELATED"/>
    <property type="match status" value="1"/>
</dbReference>
<dbReference type="SUPFAM" id="SSF52540">
    <property type="entry name" value="P-loop containing nucleoside triphosphate hydrolases"/>
    <property type="match status" value="1"/>
</dbReference>
<dbReference type="InterPro" id="IPR027417">
    <property type="entry name" value="P-loop_NTPase"/>
</dbReference>